<evidence type="ECO:0000256" key="3">
    <source>
        <dbReference type="ARBA" id="ARBA00004496"/>
    </source>
</evidence>
<dbReference type="GO" id="GO:0006168">
    <property type="term" value="P:adenine salvage"/>
    <property type="evidence" value="ECO:0007669"/>
    <property type="project" value="InterPro"/>
</dbReference>
<dbReference type="EMBL" id="VBRY01000010">
    <property type="protein sequence ID" value="TLS66314.1"/>
    <property type="molecule type" value="Genomic_DNA"/>
</dbReference>
<evidence type="ECO:0000256" key="4">
    <source>
        <dbReference type="ARBA" id="ARBA00004659"/>
    </source>
</evidence>
<dbReference type="GO" id="GO:0005737">
    <property type="term" value="C:cytoplasm"/>
    <property type="evidence" value="ECO:0007669"/>
    <property type="project" value="UniProtKB-SubCell"/>
</dbReference>
<dbReference type="InterPro" id="IPR005764">
    <property type="entry name" value="Ade_phspho_trans"/>
</dbReference>
<dbReference type="UniPathway" id="UPA00588">
    <property type="reaction ID" value="UER00646"/>
</dbReference>
<evidence type="ECO:0000256" key="1">
    <source>
        <dbReference type="ARBA" id="ARBA00000868"/>
    </source>
</evidence>
<dbReference type="GO" id="GO:0016208">
    <property type="term" value="F:AMP binding"/>
    <property type="evidence" value="ECO:0007669"/>
    <property type="project" value="TreeGrafter"/>
</dbReference>
<comment type="caution">
    <text evidence="13">The sequence shown here is derived from an EMBL/GenBank/DDBJ whole genome shotgun (WGS) entry which is preliminary data.</text>
</comment>
<dbReference type="FunFam" id="3.40.50.2020:FF:000021">
    <property type="entry name" value="Adenine phosphoribosyltransferase"/>
    <property type="match status" value="1"/>
</dbReference>
<dbReference type="SUPFAM" id="SSF53271">
    <property type="entry name" value="PRTase-like"/>
    <property type="match status" value="1"/>
</dbReference>
<comment type="similarity">
    <text evidence="5 11">Belongs to the purine/pyrimidine phosphoribosyltransferase family.</text>
</comment>
<comment type="subunit">
    <text evidence="11">Homodimer.</text>
</comment>
<dbReference type="Pfam" id="PF00156">
    <property type="entry name" value="Pribosyltran"/>
    <property type="match status" value="1"/>
</dbReference>
<keyword evidence="9 11" id="KW-0808">Transferase</keyword>
<evidence type="ECO:0000256" key="10">
    <source>
        <dbReference type="ARBA" id="ARBA00022726"/>
    </source>
</evidence>
<protein>
    <recommendedName>
        <fullName evidence="6 11">Adenine phosphoribosyltransferase</fullName>
        <shortName evidence="11">APRT</shortName>
        <ecNumber evidence="6 11">2.4.2.7</ecNumber>
    </recommendedName>
</protein>
<gene>
    <name evidence="11" type="primary">apt</name>
    <name evidence="13" type="ORF">FEF65_10915</name>
</gene>
<name>A0A5R9GSV4_9PROT</name>
<dbReference type="EC" id="2.4.2.7" evidence="6 11"/>
<sequence length="173" mass="18492">MSEKMAWSQLIRDVPDFPKPGIIFKDITPLLADGEAFSAVIEEMAALVDGRVDAIVGIESRGFIFGAALAQRLGLGLVTVRKPGKLPADVHAVEYELEYGVDRLEIHRDALAPGHRVVIVDDLLATGGTAAATVKLIEMLGAEVVSCLFVIELDFLEGRKALAGTAVASLLHF</sequence>
<evidence type="ECO:0000256" key="2">
    <source>
        <dbReference type="ARBA" id="ARBA00003968"/>
    </source>
</evidence>
<dbReference type="Gene3D" id="3.40.50.2020">
    <property type="match status" value="1"/>
</dbReference>
<dbReference type="InterPro" id="IPR029057">
    <property type="entry name" value="PRTase-like"/>
</dbReference>
<dbReference type="NCBIfam" id="TIGR01090">
    <property type="entry name" value="apt"/>
    <property type="match status" value="1"/>
</dbReference>
<dbReference type="InterPro" id="IPR050054">
    <property type="entry name" value="UPRTase/APRTase"/>
</dbReference>
<comment type="subcellular location">
    <subcellularLocation>
        <location evidence="3 11">Cytoplasm</location>
    </subcellularLocation>
</comment>
<proteinExistence type="inferred from homology"/>
<reference evidence="13 14" key="1">
    <citation type="journal article" date="2019" name="Appl. Environ. Microbiol.">
        <title>Environmental Evidence and Genomic Insight of Iron-oxidizing Bacteria Preference Towards More Corrosion Resistant Stainless Steel at Higher Salinities.</title>
        <authorList>
            <person name="Garrison C.E."/>
            <person name="Price K.A."/>
            <person name="Field E.K."/>
        </authorList>
    </citation>
    <scope>NUCLEOTIDE SEQUENCE [LARGE SCALE GENOMIC DNA]</scope>
    <source>
        <strain evidence="13 14">P3</strain>
    </source>
</reference>
<evidence type="ECO:0000259" key="12">
    <source>
        <dbReference type="Pfam" id="PF00156"/>
    </source>
</evidence>
<keyword evidence="8 11" id="KW-0328">Glycosyltransferase</keyword>
<dbReference type="RefSeq" id="WP_138239844.1">
    <property type="nucleotide sequence ID" value="NZ_VBRY01000010.1"/>
</dbReference>
<comment type="catalytic activity">
    <reaction evidence="1 11">
        <text>AMP + diphosphate = 5-phospho-alpha-D-ribose 1-diphosphate + adenine</text>
        <dbReference type="Rhea" id="RHEA:16609"/>
        <dbReference type="ChEBI" id="CHEBI:16708"/>
        <dbReference type="ChEBI" id="CHEBI:33019"/>
        <dbReference type="ChEBI" id="CHEBI:58017"/>
        <dbReference type="ChEBI" id="CHEBI:456215"/>
        <dbReference type="EC" id="2.4.2.7"/>
    </reaction>
</comment>
<dbReference type="GO" id="GO:0044209">
    <property type="term" value="P:AMP salvage"/>
    <property type="evidence" value="ECO:0007669"/>
    <property type="project" value="UniProtKB-UniRule"/>
</dbReference>
<dbReference type="GO" id="GO:0003999">
    <property type="term" value="F:adenine phosphoribosyltransferase activity"/>
    <property type="evidence" value="ECO:0007669"/>
    <property type="project" value="UniProtKB-UniRule"/>
</dbReference>
<evidence type="ECO:0000256" key="7">
    <source>
        <dbReference type="ARBA" id="ARBA00022490"/>
    </source>
</evidence>
<evidence type="ECO:0000313" key="14">
    <source>
        <dbReference type="Proteomes" id="UP000306585"/>
    </source>
</evidence>
<dbReference type="AlphaFoldDB" id="A0A5R9GSV4"/>
<evidence type="ECO:0000256" key="9">
    <source>
        <dbReference type="ARBA" id="ARBA00022679"/>
    </source>
</evidence>
<dbReference type="GO" id="GO:0002055">
    <property type="term" value="F:adenine binding"/>
    <property type="evidence" value="ECO:0007669"/>
    <property type="project" value="TreeGrafter"/>
</dbReference>
<dbReference type="CDD" id="cd06223">
    <property type="entry name" value="PRTases_typeI"/>
    <property type="match status" value="1"/>
</dbReference>
<accession>A0A5R9GSV4</accession>
<evidence type="ECO:0000256" key="11">
    <source>
        <dbReference type="HAMAP-Rule" id="MF_00004"/>
    </source>
</evidence>
<keyword evidence="10 11" id="KW-0660">Purine salvage</keyword>
<comment type="pathway">
    <text evidence="4 11">Purine metabolism; AMP biosynthesis via salvage pathway; AMP from adenine: step 1/1.</text>
</comment>
<evidence type="ECO:0000313" key="13">
    <source>
        <dbReference type="EMBL" id="TLS66314.1"/>
    </source>
</evidence>
<dbReference type="NCBIfam" id="NF002634">
    <property type="entry name" value="PRK02304.1-3"/>
    <property type="match status" value="1"/>
</dbReference>
<organism evidence="13 14">
    <name type="scientific">Mariprofundus erugo</name>
    <dbReference type="NCBI Taxonomy" id="2528639"/>
    <lineage>
        <taxon>Bacteria</taxon>
        <taxon>Pseudomonadati</taxon>
        <taxon>Pseudomonadota</taxon>
        <taxon>Candidatius Mariprofundia</taxon>
        <taxon>Mariprofundales</taxon>
        <taxon>Mariprofundaceae</taxon>
        <taxon>Mariprofundus</taxon>
    </lineage>
</organism>
<dbReference type="GO" id="GO:0006166">
    <property type="term" value="P:purine ribonucleoside salvage"/>
    <property type="evidence" value="ECO:0007669"/>
    <property type="project" value="UniProtKB-UniRule"/>
</dbReference>
<dbReference type="Proteomes" id="UP000306585">
    <property type="component" value="Unassembled WGS sequence"/>
</dbReference>
<evidence type="ECO:0000256" key="8">
    <source>
        <dbReference type="ARBA" id="ARBA00022676"/>
    </source>
</evidence>
<evidence type="ECO:0000256" key="6">
    <source>
        <dbReference type="ARBA" id="ARBA00011893"/>
    </source>
</evidence>
<dbReference type="NCBIfam" id="NF002636">
    <property type="entry name" value="PRK02304.1-5"/>
    <property type="match status" value="1"/>
</dbReference>
<feature type="domain" description="Phosphoribosyltransferase" evidence="12">
    <location>
        <begin position="34"/>
        <end position="151"/>
    </location>
</feature>
<dbReference type="PANTHER" id="PTHR32315">
    <property type="entry name" value="ADENINE PHOSPHORIBOSYLTRANSFERASE"/>
    <property type="match status" value="1"/>
</dbReference>
<keyword evidence="7 11" id="KW-0963">Cytoplasm</keyword>
<comment type="function">
    <text evidence="2 11">Catalyzes a salvage reaction resulting in the formation of AMP, that is energically less costly than de novo synthesis.</text>
</comment>
<evidence type="ECO:0000256" key="5">
    <source>
        <dbReference type="ARBA" id="ARBA00008391"/>
    </source>
</evidence>
<dbReference type="PANTHER" id="PTHR32315:SF3">
    <property type="entry name" value="ADENINE PHOSPHORIBOSYLTRANSFERASE"/>
    <property type="match status" value="1"/>
</dbReference>
<dbReference type="HAMAP" id="MF_00004">
    <property type="entry name" value="Aden_phosphoribosyltr"/>
    <property type="match status" value="1"/>
</dbReference>
<dbReference type="InterPro" id="IPR000836">
    <property type="entry name" value="PRTase_dom"/>
</dbReference>
<keyword evidence="14" id="KW-1185">Reference proteome</keyword>